<proteinExistence type="inferred from homology"/>
<dbReference type="InterPro" id="IPR050859">
    <property type="entry name" value="Class-I_PLP-dep_aminotransf"/>
</dbReference>
<dbReference type="RefSeq" id="XP_025576215.1">
    <property type="nucleotide sequence ID" value="XM_025715661.1"/>
</dbReference>
<dbReference type="Pfam" id="PF01205">
    <property type="entry name" value="Impact_N"/>
    <property type="match status" value="1"/>
</dbReference>
<dbReference type="InterPro" id="IPR016135">
    <property type="entry name" value="UBQ-conjugating_enzyme/RWD"/>
</dbReference>
<evidence type="ECO:0000313" key="14">
    <source>
        <dbReference type="Proteomes" id="UP000249402"/>
    </source>
</evidence>
<dbReference type="PANTHER" id="PTHR42790:SF1">
    <property type="entry name" value="AROMATIC AMINO ACID AMINOTRANSFERASE, HYPOTHETICAL (EUROFUNG)"/>
    <property type="match status" value="1"/>
</dbReference>
<evidence type="ECO:0000313" key="13">
    <source>
        <dbReference type="EMBL" id="RAL01888.1"/>
    </source>
</evidence>
<dbReference type="PANTHER" id="PTHR42790">
    <property type="entry name" value="AMINOTRANSFERASE"/>
    <property type="match status" value="1"/>
</dbReference>
<dbReference type="VEuPathDB" id="FungiDB:BO80DRAFT_353401"/>
<reference evidence="13 14" key="1">
    <citation type="submission" date="2018-02" db="EMBL/GenBank/DDBJ databases">
        <title>The genomes of Aspergillus section Nigri reveals drivers in fungal speciation.</title>
        <authorList>
            <consortium name="DOE Joint Genome Institute"/>
            <person name="Vesth T.C."/>
            <person name="Nybo J."/>
            <person name="Theobald S."/>
            <person name="Brandl J."/>
            <person name="Frisvad J.C."/>
            <person name="Nielsen K.F."/>
            <person name="Lyhne E.K."/>
            <person name="Kogle M.E."/>
            <person name="Kuo A."/>
            <person name="Riley R."/>
            <person name="Clum A."/>
            <person name="Nolan M."/>
            <person name="Lipzen A."/>
            <person name="Salamov A."/>
            <person name="Henrissat B."/>
            <person name="Wiebenga A."/>
            <person name="De vries R.P."/>
            <person name="Grigoriev I.V."/>
            <person name="Mortensen U.H."/>
            <person name="Andersen M.R."/>
            <person name="Baker S.E."/>
        </authorList>
    </citation>
    <scope>NUCLEOTIDE SEQUENCE [LARGE SCALE GENOMIC DNA]</scope>
    <source>
        <strain evidence="13 14">CBS 121593</strain>
    </source>
</reference>
<evidence type="ECO:0000256" key="7">
    <source>
        <dbReference type="ARBA" id="ARBA00022679"/>
    </source>
</evidence>
<keyword evidence="9" id="KW-0663">Pyridoxal phosphate</keyword>
<dbReference type="CDD" id="cd00609">
    <property type="entry name" value="AAT_like"/>
    <property type="match status" value="1"/>
</dbReference>
<comment type="similarity">
    <text evidence="3">Belongs to the class-I pyridoxal-phosphate-dependent aminotransferase family.</text>
</comment>
<dbReference type="GO" id="GO:0008483">
    <property type="term" value="F:transaminase activity"/>
    <property type="evidence" value="ECO:0007669"/>
    <property type="project" value="UniProtKB-KW"/>
</dbReference>
<dbReference type="InterPro" id="IPR036956">
    <property type="entry name" value="Impact_N_sf"/>
</dbReference>
<evidence type="ECO:0000256" key="8">
    <source>
        <dbReference type="ARBA" id="ARBA00022845"/>
    </source>
</evidence>
<evidence type="ECO:0000256" key="9">
    <source>
        <dbReference type="ARBA" id="ARBA00022898"/>
    </source>
</evidence>
<dbReference type="SUPFAM" id="SSF54495">
    <property type="entry name" value="UBC-like"/>
    <property type="match status" value="1"/>
</dbReference>
<dbReference type="EMBL" id="KZ824433">
    <property type="protein sequence ID" value="RAL01888.1"/>
    <property type="molecule type" value="Genomic_DNA"/>
</dbReference>
<keyword evidence="8" id="KW-0810">Translation regulation</keyword>
<dbReference type="GO" id="GO:0006417">
    <property type="term" value="P:regulation of translation"/>
    <property type="evidence" value="ECO:0007669"/>
    <property type="project" value="UniProtKB-KW"/>
</dbReference>
<keyword evidence="7 13" id="KW-0808">Transferase</keyword>
<dbReference type="PROSITE" id="PS00910">
    <property type="entry name" value="UPF0029"/>
    <property type="match status" value="1"/>
</dbReference>
<dbReference type="GO" id="GO:0030170">
    <property type="term" value="F:pyridoxal phosphate binding"/>
    <property type="evidence" value="ECO:0007669"/>
    <property type="project" value="InterPro"/>
</dbReference>
<organism evidence="13 14">
    <name type="scientific">Aspergillus ibericus CBS 121593</name>
    <dbReference type="NCBI Taxonomy" id="1448316"/>
    <lineage>
        <taxon>Eukaryota</taxon>
        <taxon>Fungi</taxon>
        <taxon>Dikarya</taxon>
        <taxon>Ascomycota</taxon>
        <taxon>Pezizomycotina</taxon>
        <taxon>Eurotiomycetes</taxon>
        <taxon>Eurotiomycetidae</taxon>
        <taxon>Eurotiales</taxon>
        <taxon>Aspergillaceae</taxon>
        <taxon>Aspergillus</taxon>
        <taxon>Aspergillus subgen. Circumdati</taxon>
    </lineage>
</organism>
<evidence type="ECO:0000256" key="6">
    <source>
        <dbReference type="ARBA" id="ARBA00022576"/>
    </source>
</evidence>
<evidence type="ECO:0000256" key="5">
    <source>
        <dbReference type="ARBA" id="ARBA00022491"/>
    </source>
</evidence>
<dbReference type="FunFam" id="3.40.640.10:FF:000127">
    <property type="entry name" value="Aromatic amino acid aminotransferase C56E4.03"/>
    <property type="match status" value="1"/>
</dbReference>
<evidence type="ECO:0000256" key="2">
    <source>
        <dbReference type="ARBA" id="ARBA00004496"/>
    </source>
</evidence>
<dbReference type="InterPro" id="IPR006575">
    <property type="entry name" value="RWD_dom"/>
</dbReference>
<dbReference type="InterPro" id="IPR015424">
    <property type="entry name" value="PyrdxlP-dep_Trfase"/>
</dbReference>
<keyword evidence="10" id="KW-0346">Stress response</keyword>
<dbReference type="GO" id="GO:0005737">
    <property type="term" value="C:cytoplasm"/>
    <property type="evidence" value="ECO:0007669"/>
    <property type="project" value="UniProtKB-SubCell"/>
</dbReference>
<keyword evidence="4" id="KW-0963">Cytoplasm</keyword>
<dbReference type="Gene3D" id="3.30.230.30">
    <property type="entry name" value="Impact, N-terminal domain"/>
    <property type="match status" value="1"/>
</dbReference>
<dbReference type="STRING" id="1448316.A0A395H4S6"/>
<evidence type="ECO:0000259" key="12">
    <source>
        <dbReference type="PROSITE" id="PS50908"/>
    </source>
</evidence>
<dbReference type="InterPro" id="IPR020568">
    <property type="entry name" value="Ribosomal_Su5_D2-typ_SF"/>
</dbReference>
<dbReference type="Proteomes" id="UP000249402">
    <property type="component" value="Unassembled WGS sequence"/>
</dbReference>
<dbReference type="SUPFAM" id="SSF53383">
    <property type="entry name" value="PLP-dependent transferases"/>
    <property type="match status" value="1"/>
</dbReference>
<feature type="compositionally biased region" description="Polar residues" evidence="11">
    <location>
        <begin position="68"/>
        <end position="84"/>
    </location>
</feature>
<dbReference type="Gene3D" id="3.40.640.10">
    <property type="entry name" value="Type I PLP-dependent aspartate aminotransferase-like (Major domain)"/>
    <property type="match status" value="1"/>
</dbReference>
<dbReference type="InterPro" id="IPR001498">
    <property type="entry name" value="Impact_N"/>
</dbReference>
<keyword evidence="5" id="KW-0678">Repressor</keyword>
<feature type="domain" description="RWD" evidence="12">
    <location>
        <begin position="626"/>
        <end position="741"/>
    </location>
</feature>
<dbReference type="PROSITE" id="PS50908">
    <property type="entry name" value="RWD"/>
    <property type="match status" value="1"/>
</dbReference>
<evidence type="ECO:0000256" key="4">
    <source>
        <dbReference type="ARBA" id="ARBA00022490"/>
    </source>
</evidence>
<evidence type="ECO:0000256" key="3">
    <source>
        <dbReference type="ARBA" id="ARBA00007441"/>
    </source>
</evidence>
<gene>
    <name evidence="13" type="ORF">BO80DRAFT_353401</name>
</gene>
<name>A0A395H4S6_9EURO</name>
<sequence length="939" mass="103468">MVHSMLSPPLDLSHHFSSLTKRREASEIKGLYKYFFIPGIANLAGGLPNASFFPYDTLEATVAHPERFSTTPGNDQTKNPGDSQSTERRIVPKESQTTNLLKKIDLTTALQYGTAEGYPVMADFVRQFTRNHLHPNVPYAGGPDTLLTCGSTDGFSKAIETFTSPWDPRRDWISQREGILCEEFVYMNAIQTVNPRGLNVAPVAMDAQGMLAHGKGGLADVLENWDFRKGRLPHLMYTITIGQNPTGGTLSVERRKEIYALCRQYDIIIIEDDPYWNLQYPSAAAMEAQFRGSAAVDVTPRNYNAHGRSSGYEFLDSLVPSYLSVDTDGRVVRLDTFSKTIAPGCRLGWITAQPAIIERLTRLTETSTQQPSGFVQAMVAELIVGQQTEDGQKNKSKKSEQAWQMTGWVRWLEGLRAGYERRMQAMCTILEEGKYSIDAGSVSDDTHDEGAWEVLDKVQMYEFSWPTGGMFVWIKVCIETHPLLHQFGQERLSKALWVHLMQKPYLCLLGPGTMFAPTPEVLERAQEYYRLCFAAMPAEDVPGISQRLVDGFRTFWQRKDLDGLDDDEEVALKRLQVEIAMRSGPSTPAGVSSPPLSPLPRLPPSGLSEMKMTSPLEVLQNTDLAEEIEAINAIYDPDTLTITTTTSTGPTLDLGGSSSDSPPTTIKLQLPEHPHLSFLLGFDSTYPDTPPKILGTASTASRGEGKLAVDVLEEILGRTYQVGAVCLFDLINDAVQAFTELNIGGANSNDTHAQSVAETAIEDENQLTPESTVPDHRTFNLTSPPQWILSDIITEKKSVFVGRAAHVTSLDQAKAFLDHLLATEKKVATATHNISAWRIREVKSTAGGSNGGGKNGDATEMIVQDCDDDGETAAGGRLLHLMQLMDVWDVVVVVTRWYGGVLLGPDRFRIINAAGKDALMKGGFVREKAGEKGRKKGKK</sequence>
<dbReference type="InterPro" id="IPR020569">
    <property type="entry name" value="UPF0029_Impact_CS"/>
</dbReference>
<dbReference type="GeneID" id="37220526"/>
<dbReference type="SUPFAM" id="SSF54211">
    <property type="entry name" value="Ribosomal protein S5 domain 2-like"/>
    <property type="match status" value="1"/>
</dbReference>
<keyword evidence="6" id="KW-0032">Aminotransferase</keyword>
<feature type="region of interest" description="Disordered" evidence="11">
    <location>
        <begin position="67"/>
        <end position="91"/>
    </location>
</feature>
<dbReference type="GO" id="GO:1901605">
    <property type="term" value="P:alpha-amino acid metabolic process"/>
    <property type="evidence" value="ECO:0007669"/>
    <property type="project" value="TreeGrafter"/>
</dbReference>
<keyword evidence="14" id="KW-1185">Reference proteome</keyword>
<evidence type="ECO:0000256" key="1">
    <source>
        <dbReference type="ARBA" id="ARBA00001933"/>
    </source>
</evidence>
<comment type="cofactor">
    <cofactor evidence="1">
        <name>pyridoxal 5'-phosphate</name>
        <dbReference type="ChEBI" id="CHEBI:597326"/>
    </cofactor>
</comment>
<dbReference type="InterPro" id="IPR004839">
    <property type="entry name" value="Aminotransferase_I/II_large"/>
</dbReference>
<accession>A0A395H4S6</accession>
<dbReference type="Gene3D" id="3.10.110.10">
    <property type="entry name" value="Ubiquitin Conjugating Enzyme"/>
    <property type="match status" value="1"/>
</dbReference>
<evidence type="ECO:0000256" key="10">
    <source>
        <dbReference type="ARBA" id="ARBA00023016"/>
    </source>
</evidence>
<evidence type="ECO:0000256" key="11">
    <source>
        <dbReference type="SAM" id="MobiDB-lite"/>
    </source>
</evidence>
<protein>
    <submittedName>
        <fullName evidence="13">PLP-dependent transferase</fullName>
    </submittedName>
</protein>
<dbReference type="Pfam" id="PF05773">
    <property type="entry name" value="RWD"/>
    <property type="match status" value="1"/>
</dbReference>
<dbReference type="InterPro" id="IPR015421">
    <property type="entry name" value="PyrdxlP-dep_Trfase_major"/>
</dbReference>
<dbReference type="CDD" id="cd23822">
    <property type="entry name" value="RWD_ScYIH1-like"/>
    <property type="match status" value="1"/>
</dbReference>
<dbReference type="Pfam" id="PF00155">
    <property type="entry name" value="Aminotran_1_2"/>
    <property type="match status" value="1"/>
</dbReference>
<dbReference type="AlphaFoldDB" id="A0A395H4S6"/>
<comment type="subcellular location">
    <subcellularLocation>
        <location evidence="2">Cytoplasm</location>
    </subcellularLocation>
</comment>
<dbReference type="OrthoDB" id="691673at2759"/>